<reference evidence="1 2" key="1">
    <citation type="submission" date="2019-09" db="EMBL/GenBank/DDBJ databases">
        <authorList>
            <person name="Depoorter E."/>
        </authorList>
    </citation>
    <scope>NUCLEOTIDE SEQUENCE [LARGE SCALE GENOMIC DNA]</scope>
    <source>
        <strain evidence="1">LMG 23254</strain>
    </source>
</reference>
<organism evidence="1 2">
    <name type="scientific">Burkholderia lata (strain ATCC 17760 / DSM 23089 / LMG 22485 / NCIMB 9086 / R18194 / 383)</name>
    <dbReference type="NCBI Taxonomy" id="482957"/>
    <lineage>
        <taxon>Bacteria</taxon>
        <taxon>Pseudomonadati</taxon>
        <taxon>Pseudomonadota</taxon>
        <taxon>Betaproteobacteria</taxon>
        <taxon>Burkholderiales</taxon>
        <taxon>Burkholderiaceae</taxon>
        <taxon>Burkholderia</taxon>
        <taxon>Burkholderia cepacia complex</taxon>
    </lineage>
</organism>
<dbReference type="EMBL" id="CABVPW010000010">
    <property type="protein sequence ID" value="VWB53397.1"/>
    <property type="molecule type" value="Genomic_DNA"/>
</dbReference>
<accession>A0A6P2KDV7</accession>
<gene>
    <name evidence="1" type="ORF">BLA23254_02436</name>
</gene>
<evidence type="ECO:0000313" key="1">
    <source>
        <dbReference type="EMBL" id="VWB53397.1"/>
    </source>
</evidence>
<protein>
    <submittedName>
        <fullName evidence="1">Uncharacterized protein</fullName>
    </submittedName>
</protein>
<proteinExistence type="predicted"/>
<sequence>MPNAVMIAGNAGRQGRHLRLRVVETQRNAMIGESRKAA</sequence>
<evidence type="ECO:0000313" key="2">
    <source>
        <dbReference type="Proteomes" id="UP000494218"/>
    </source>
</evidence>
<dbReference type="Proteomes" id="UP000494218">
    <property type="component" value="Unassembled WGS sequence"/>
</dbReference>
<name>A0A6P2KDV7_BURL3</name>
<dbReference type="AlphaFoldDB" id="A0A6P2KDV7"/>